<feature type="domain" description="Potassium channel" evidence="10">
    <location>
        <begin position="31"/>
        <end position="107"/>
    </location>
</feature>
<organism evidence="11 12">
    <name type="scientific">Microbacterium elymi</name>
    <dbReference type="NCBI Taxonomy" id="2909587"/>
    <lineage>
        <taxon>Bacteria</taxon>
        <taxon>Bacillati</taxon>
        <taxon>Actinomycetota</taxon>
        <taxon>Actinomycetes</taxon>
        <taxon>Micrococcales</taxon>
        <taxon>Microbacteriaceae</taxon>
        <taxon>Microbacterium</taxon>
    </lineage>
</organism>
<dbReference type="PANTHER" id="PTHR11537:SF254">
    <property type="entry name" value="POTASSIUM VOLTAGE-GATED CHANNEL PROTEIN SHAB"/>
    <property type="match status" value="1"/>
</dbReference>
<reference evidence="11" key="1">
    <citation type="submission" date="2022-01" db="EMBL/GenBank/DDBJ databases">
        <title>Microbacterium eymi and Microbacterium rhizovicinus sp. nov., isolated from the rhizospheric soil of Elymus tsukushiensis, a plant native to the Dokdo Islands, Republic of Korea.</title>
        <authorList>
            <person name="Hwang Y.J."/>
        </authorList>
    </citation>
    <scope>NUCLEOTIDE SEQUENCE</scope>
    <source>
        <strain evidence="11">KUDC0405</strain>
    </source>
</reference>
<keyword evidence="5" id="KW-0406">Ion transport</keyword>
<evidence type="ECO:0000256" key="1">
    <source>
        <dbReference type="ARBA" id="ARBA00004141"/>
    </source>
</evidence>
<evidence type="ECO:0000256" key="5">
    <source>
        <dbReference type="ARBA" id="ARBA00023065"/>
    </source>
</evidence>
<dbReference type="Gene3D" id="1.10.287.70">
    <property type="match status" value="1"/>
</dbReference>
<gene>
    <name evidence="11" type="ORF">L2X98_25295</name>
</gene>
<evidence type="ECO:0000256" key="8">
    <source>
        <dbReference type="SAM" id="MobiDB-lite"/>
    </source>
</evidence>
<feature type="transmembrane region" description="Helical" evidence="9">
    <location>
        <begin position="82"/>
        <end position="107"/>
    </location>
</feature>
<dbReference type="EMBL" id="CP091139">
    <property type="protein sequence ID" value="UUT36288.1"/>
    <property type="molecule type" value="Genomic_DNA"/>
</dbReference>
<keyword evidence="2" id="KW-0813">Transport</keyword>
<evidence type="ECO:0000256" key="6">
    <source>
        <dbReference type="ARBA" id="ARBA00023136"/>
    </source>
</evidence>
<feature type="compositionally biased region" description="Pro residues" evidence="8">
    <location>
        <begin position="143"/>
        <end position="154"/>
    </location>
</feature>
<dbReference type="SUPFAM" id="SSF81324">
    <property type="entry name" value="Voltage-gated potassium channels"/>
    <property type="match status" value="1"/>
</dbReference>
<dbReference type="RefSeq" id="WP_259612937.1">
    <property type="nucleotide sequence ID" value="NZ_CP091139.2"/>
</dbReference>
<sequence length="163" mass="16730">MFTLVTVLERTAGSALASRIAIYGAGAALVLIYVGGLAVLDAERHAPGADITNFGDAIWWAFVTITTVGYGDFVPVTLGGRAVAVGLMAGGVAVLGVVTATLSSWVIERVARGHDDDEAATRGQVRQLTEQVAALTARLAEPPDAPPSQPPLDVPPSGRAPTD</sequence>
<name>A0ABY5NM62_9MICO</name>
<dbReference type="PANTHER" id="PTHR11537">
    <property type="entry name" value="VOLTAGE-GATED POTASSIUM CHANNEL"/>
    <property type="match status" value="1"/>
</dbReference>
<protein>
    <submittedName>
        <fullName evidence="11">Ion channel</fullName>
    </submittedName>
</protein>
<feature type="transmembrane region" description="Helical" evidence="9">
    <location>
        <begin position="51"/>
        <end position="70"/>
    </location>
</feature>
<keyword evidence="7" id="KW-0407">Ion channel</keyword>
<proteinExistence type="predicted"/>
<feature type="transmembrane region" description="Helical" evidence="9">
    <location>
        <begin position="20"/>
        <end position="39"/>
    </location>
</feature>
<evidence type="ECO:0000256" key="9">
    <source>
        <dbReference type="SAM" id="Phobius"/>
    </source>
</evidence>
<comment type="subcellular location">
    <subcellularLocation>
        <location evidence="1">Membrane</location>
        <topology evidence="1">Multi-pass membrane protein</topology>
    </subcellularLocation>
</comment>
<keyword evidence="4 9" id="KW-1133">Transmembrane helix</keyword>
<evidence type="ECO:0000313" key="11">
    <source>
        <dbReference type="EMBL" id="UUT36288.1"/>
    </source>
</evidence>
<keyword evidence="3 9" id="KW-0812">Transmembrane</keyword>
<dbReference type="Proteomes" id="UP001054811">
    <property type="component" value="Chromosome"/>
</dbReference>
<evidence type="ECO:0000256" key="2">
    <source>
        <dbReference type="ARBA" id="ARBA00022448"/>
    </source>
</evidence>
<evidence type="ECO:0000256" key="4">
    <source>
        <dbReference type="ARBA" id="ARBA00022989"/>
    </source>
</evidence>
<evidence type="ECO:0000313" key="12">
    <source>
        <dbReference type="Proteomes" id="UP001054811"/>
    </source>
</evidence>
<evidence type="ECO:0000259" key="10">
    <source>
        <dbReference type="Pfam" id="PF07885"/>
    </source>
</evidence>
<accession>A0ABY5NM62</accession>
<evidence type="ECO:0000256" key="7">
    <source>
        <dbReference type="ARBA" id="ARBA00023303"/>
    </source>
</evidence>
<evidence type="ECO:0000256" key="3">
    <source>
        <dbReference type="ARBA" id="ARBA00022692"/>
    </source>
</evidence>
<dbReference type="InterPro" id="IPR013099">
    <property type="entry name" value="K_chnl_dom"/>
</dbReference>
<feature type="region of interest" description="Disordered" evidence="8">
    <location>
        <begin position="139"/>
        <end position="163"/>
    </location>
</feature>
<dbReference type="Gene3D" id="1.20.5.110">
    <property type="match status" value="1"/>
</dbReference>
<keyword evidence="12" id="KW-1185">Reference proteome</keyword>
<keyword evidence="6 9" id="KW-0472">Membrane</keyword>
<dbReference type="Pfam" id="PF07885">
    <property type="entry name" value="Ion_trans_2"/>
    <property type="match status" value="1"/>
</dbReference>
<dbReference type="InterPro" id="IPR028325">
    <property type="entry name" value="VG_K_chnl"/>
</dbReference>